<dbReference type="InterPro" id="IPR051829">
    <property type="entry name" value="Multiheme_Cytochr_ET"/>
</dbReference>
<dbReference type="EMBL" id="CP036273">
    <property type="protein sequence ID" value="QDU19213.1"/>
    <property type="molecule type" value="Genomic_DNA"/>
</dbReference>
<evidence type="ECO:0000313" key="5">
    <source>
        <dbReference type="EMBL" id="QDU19213.1"/>
    </source>
</evidence>
<feature type="region of interest" description="Disordered" evidence="2">
    <location>
        <begin position="299"/>
        <end position="322"/>
    </location>
</feature>
<dbReference type="PANTHER" id="PTHR35038">
    <property type="entry name" value="DISSIMILATORY SULFITE REDUCTASE SIRA"/>
    <property type="match status" value="1"/>
</dbReference>
<name>A0A517XNY2_9BACT</name>
<dbReference type="InterPro" id="IPR010177">
    <property type="entry name" value="Paired_CXXCH_1"/>
</dbReference>
<sequence>MTGKVWAAVGVLTALAAGAWWYTHPRPALPDPPAPPADTPHVAAVSTDCADCHRREYDTWFRTYHRTMTRDAAPDTVKGDFAGAAYEYAGVVTRATRRGDEFYLETADPGRAARTTEYRVDRVVGSHWIQEYLHRAPTGQYVRLPVLYHLGERRWVHSHGGFLAPESADFWEHSRGAVWNASCLYCHNTGPRKNPVRDALGRPAGFRTEVAELGISCEACHGPGDAHLRKQRGDTIHPADDVVHPGRLPVARRDEVCGRCHGALVPKPEAWDRVTHRDPFVPGRPLEVFNHVFRSEGEQAALAAGRPKAKERPTPDPTDGRFWGDGTPLTTALEFNGLQLSACYENGTGRLSCMTCHAMHGDEPNMLVRPAARGNDACLSCHPAYREKLTEHTRHAADGAGSLCYSCHMPHQVYSLMTTHRSHRIQTPELADSVGTGKPHACNLCHLDKSLGWTKAELAKWPGPAGKRAAAVKLDVDDEANSAAVLALLRGDARTRAVVAGAFSHEAAKRAGGADWHGAVLTRLLEEERYPVVRYLMGRALPDPFDALAAPAVRRARLLELRGRYGPPVKPTAADWARLRAGRNDPDVTVNE</sequence>
<proteinExistence type="predicted"/>
<dbReference type="PANTHER" id="PTHR35038:SF8">
    <property type="entry name" value="C-TYPE POLYHEME CYTOCHROME OMCC"/>
    <property type="match status" value="1"/>
</dbReference>
<evidence type="ECO:0000256" key="1">
    <source>
        <dbReference type="ARBA" id="ARBA00022729"/>
    </source>
</evidence>
<organism evidence="5 6">
    <name type="scientific">Urbifossiella limnaea</name>
    <dbReference type="NCBI Taxonomy" id="2528023"/>
    <lineage>
        <taxon>Bacteria</taxon>
        <taxon>Pseudomonadati</taxon>
        <taxon>Planctomycetota</taxon>
        <taxon>Planctomycetia</taxon>
        <taxon>Gemmatales</taxon>
        <taxon>Gemmataceae</taxon>
        <taxon>Urbifossiella</taxon>
    </lineage>
</organism>
<evidence type="ECO:0000259" key="4">
    <source>
        <dbReference type="Pfam" id="PF13435"/>
    </source>
</evidence>
<dbReference type="InterPro" id="IPR023155">
    <property type="entry name" value="Cyt_c-552/4"/>
</dbReference>
<gene>
    <name evidence="5" type="ORF">ETAA1_11170</name>
</gene>
<keyword evidence="6" id="KW-1185">Reference proteome</keyword>
<dbReference type="Pfam" id="PF09699">
    <property type="entry name" value="Paired_CXXCH_1"/>
    <property type="match status" value="1"/>
</dbReference>
<accession>A0A517XNY2</accession>
<dbReference type="Pfam" id="PF13435">
    <property type="entry name" value="Cytochrome_C554"/>
    <property type="match status" value="1"/>
</dbReference>
<dbReference type="Gene3D" id="1.10.1130.10">
    <property type="entry name" value="Flavocytochrome C3, Chain A"/>
    <property type="match status" value="1"/>
</dbReference>
<evidence type="ECO:0000313" key="6">
    <source>
        <dbReference type="Proteomes" id="UP000319576"/>
    </source>
</evidence>
<keyword evidence="1" id="KW-0732">Signal</keyword>
<feature type="domain" description="Doubled CXXCH motif" evidence="3">
    <location>
        <begin position="352"/>
        <end position="384"/>
    </location>
</feature>
<dbReference type="SUPFAM" id="SSF48695">
    <property type="entry name" value="Multiheme cytochromes"/>
    <property type="match status" value="1"/>
</dbReference>
<dbReference type="AlphaFoldDB" id="A0A517XNY2"/>
<dbReference type="KEGG" id="uli:ETAA1_11170"/>
<dbReference type="OrthoDB" id="234670at2"/>
<reference evidence="5 6" key="1">
    <citation type="submission" date="2019-02" db="EMBL/GenBank/DDBJ databases">
        <title>Deep-cultivation of Planctomycetes and their phenomic and genomic characterization uncovers novel biology.</title>
        <authorList>
            <person name="Wiegand S."/>
            <person name="Jogler M."/>
            <person name="Boedeker C."/>
            <person name="Pinto D."/>
            <person name="Vollmers J."/>
            <person name="Rivas-Marin E."/>
            <person name="Kohn T."/>
            <person name="Peeters S.H."/>
            <person name="Heuer A."/>
            <person name="Rast P."/>
            <person name="Oberbeckmann S."/>
            <person name="Bunk B."/>
            <person name="Jeske O."/>
            <person name="Meyerdierks A."/>
            <person name="Storesund J.E."/>
            <person name="Kallscheuer N."/>
            <person name="Luecker S."/>
            <person name="Lage O.M."/>
            <person name="Pohl T."/>
            <person name="Merkel B.J."/>
            <person name="Hornburger P."/>
            <person name="Mueller R.-W."/>
            <person name="Bruemmer F."/>
            <person name="Labrenz M."/>
            <person name="Spormann A.M."/>
            <person name="Op den Camp H."/>
            <person name="Overmann J."/>
            <person name="Amann R."/>
            <person name="Jetten M.S.M."/>
            <person name="Mascher T."/>
            <person name="Medema M.H."/>
            <person name="Devos D.P."/>
            <person name="Kaster A.-K."/>
            <person name="Ovreas L."/>
            <person name="Rohde M."/>
            <person name="Galperin M.Y."/>
            <person name="Jogler C."/>
        </authorList>
    </citation>
    <scope>NUCLEOTIDE SEQUENCE [LARGE SCALE GENOMIC DNA]</scope>
    <source>
        <strain evidence="5 6">ETA_A1</strain>
    </source>
</reference>
<dbReference type="RefSeq" id="WP_145235045.1">
    <property type="nucleotide sequence ID" value="NZ_CP036273.1"/>
</dbReference>
<dbReference type="InterPro" id="IPR036280">
    <property type="entry name" value="Multihaem_cyt_sf"/>
</dbReference>
<dbReference type="Proteomes" id="UP000319576">
    <property type="component" value="Chromosome"/>
</dbReference>
<evidence type="ECO:0000256" key="2">
    <source>
        <dbReference type="SAM" id="MobiDB-lite"/>
    </source>
</evidence>
<feature type="domain" description="Cytochrome c-552/4" evidence="4">
    <location>
        <begin position="179"/>
        <end position="222"/>
    </location>
</feature>
<evidence type="ECO:0000259" key="3">
    <source>
        <dbReference type="Pfam" id="PF09699"/>
    </source>
</evidence>
<protein>
    <submittedName>
        <fullName evidence="5">Doubled CXXCH motif (Paired_CXXCH_1)</fullName>
    </submittedName>
</protein>